<dbReference type="PANTHER" id="PTHR43811">
    <property type="entry name" value="FKBP-TYPE PEPTIDYL-PROLYL CIS-TRANS ISOMERASE FKPA"/>
    <property type="match status" value="1"/>
</dbReference>
<dbReference type="EMBL" id="CP009455">
    <property type="protein sequence ID" value="AIR89017.1"/>
    <property type="molecule type" value="Genomic_DNA"/>
</dbReference>
<dbReference type="Pfam" id="PF00254">
    <property type="entry name" value="FKBP_C"/>
    <property type="match status" value="1"/>
</dbReference>
<evidence type="ECO:0000256" key="7">
    <source>
        <dbReference type="SAM" id="Coils"/>
    </source>
</evidence>
<dbReference type="GO" id="GO:0006457">
    <property type="term" value="P:protein folding"/>
    <property type="evidence" value="ECO:0007669"/>
    <property type="project" value="InterPro"/>
</dbReference>
<comment type="catalytic activity">
    <reaction evidence="1 5 6">
        <text>[protein]-peptidylproline (omega=180) = [protein]-peptidylproline (omega=0)</text>
        <dbReference type="Rhea" id="RHEA:16237"/>
        <dbReference type="Rhea" id="RHEA-COMP:10747"/>
        <dbReference type="Rhea" id="RHEA-COMP:10748"/>
        <dbReference type="ChEBI" id="CHEBI:83833"/>
        <dbReference type="ChEBI" id="CHEBI:83834"/>
        <dbReference type="EC" id="5.2.1.8"/>
    </reaction>
</comment>
<feature type="signal peptide" evidence="8">
    <location>
        <begin position="1"/>
        <end position="18"/>
    </location>
</feature>
<evidence type="ECO:0000256" key="5">
    <source>
        <dbReference type="PROSITE-ProRule" id="PRU00277"/>
    </source>
</evidence>
<dbReference type="PROSITE" id="PS50059">
    <property type="entry name" value="FKBP_PPIASE"/>
    <property type="match status" value="1"/>
</dbReference>
<protein>
    <recommendedName>
        <fullName evidence="6">Peptidyl-prolyl cis-trans isomerase</fullName>
        <ecNumber evidence="6">5.2.1.8</ecNumber>
    </recommendedName>
</protein>
<evidence type="ECO:0000256" key="6">
    <source>
        <dbReference type="RuleBase" id="RU003915"/>
    </source>
</evidence>
<dbReference type="OrthoDB" id="9814548at2"/>
<keyword evidence="7" id="KW-0175">Coiled coil</keyword>
<accession>A0A089WR87</accession>
<keyword evidence="11" id="KW-1185">Reference proteome</keyword>
<dbReference type="RefSeq" id="WP_038411647.1">
    <property type="nucleotide sequence ID" value="NZ_CP009455.1"/>
</dbReference>
<feature type="coiled-coil region" evidence="7">
    <location>
        <begin position="69"/>
        <end position="96"/>
    </location>
</feature>
<comment type="similarity">
    <text evidence="2 6">Belongs to the FKBP-type PPIase family.</text>
</comment>
<dbReference type="GO" id="GO:0003755">
    <property type="term" value="F:peptidyl-prolyl cis-trans isomerase activity"/>
    <property type="evidence" value="ECO:0007669"/>
    <property type="project" value="UniProtKB-UniRule"/>
</dbReference>
<evidence type="ECO:0000313" key="10">
    <source>
        <dbReference type="EMBL" id="AIR89017.1"/>
    </source>
</evidence>
<dbReference type="InterPro" id="IPR001179">
    <property type="entry name" value="PPIase_FKBP_dom"/>
</dbReference>
<dbReference type="KEGG" id="psw:LK03_06915"/>
<organism evidence="10 11">
    <name type="scientific">Pseudomonas cremoricolorata</name>
    <dbReference type="NCBI Taxonomy" id="157783"/>
    <lineage>
        <taxon>Bacteria</taxon>
        <taxon>Pseudomonadati</taxon>
        <taxon>Pseudomonadota</taxon>
        <taxon>Gammaproteobacteria</taxon>
        <taxon>Pseudomonadales</taxon>
        <taxon>Pseudomonadaceae</taxon>
        <taxon>Pseudomonas</taxon>
    </lineage>
</organism>
<proteinExistence type="inferred from homology"/>
<name>A0A089WR87_9PSED</name>
<evidence type="ECO:0000256" key="3">
    <source>
        <dbReference type="ARBA" id="ARBA00023110"/>
    </source>
</evidence>
<evidence type="ECO:0000313" key="11">
    <source>
        <dbReference type="Proteomes" id="UP000029493"/>
    </source>
</evidence>
<feature type="domain" description="PPIase FKBP-type" evidence="9">
    <location>
        <begin position="135"/>
        <end position="218"/>
    </location>
</feature>
<keyword evidence="4 5" id="KW-0413">Isomerase</keyword>
<evidence type="ECO:0000256" key="8">
    <source>
        <dbReference type="SAM" id="SignalP"/>
    </source>
</evidence>
<dbReference type="eggNOG" id="COG0545">
    <property type="taxonomic scope" value="Bacteria"/>
</dbReference>
<dbReference type="AlphaFoldDB" id="A0A089WR87"/>
<dbReference type="InterPro" id="IPR046357">
    <property type="entry name" value="PPIase_dom_sf"/>
</dbReference>
<feature type="chain" id="PRO_5001851191" description="Peptidyl-prolyl cis-trans isomerase" evidence="8">
    <location>
        <begin position="19"/>
        <end position="219"/>
    </location>
</feature>
<dbReference type="SUPFAM" id="SSF54534">
    <property type="entry name" value="FKBP-like"/>
    <property type="match status" value="1"/>
</dbReference>
<dbReference type="Pfam" id="PF01346">
    <property type="entry name" value="FKBP_N"/>
    <property type="match status" value="1"/>
</dbReference>
<evidence type="ECO:0000256" key="4">
    <source>
        <dbReference type="ARBA" id="ARBA00023235"/>
    </source>
</evidence>
<evidence type="ECO:0000256" key="2">
    <source>
        <dbReference type="ARBA" id="ARBA00006577"/>
    </source>
</evidence>
<dbReference type="InterPro" id="IPR000774">
    <property type="entry name" value="PPIase_FKBP_N"/>
</dbReference>
<evidence type="ECO:0000259" key="9">
    <source>
        <dbReference type="PROSITE" id="PS50059"/>
    </source>
</evidence>
<keyword evidence="3 5" id="KW-0697">Rotamase</keyword>
<dbReference type="PANTHER" id="PTHR43811:SF23">
    <property type="entry name" value="FKBP-TYPE 22 KDA PEPTIDYL-PROLYL CIS-TRANS ISOMERASE"/>
    <property type="match status" value="1"/>
</dbReference>
<dbReference type="EC" id="5.2.1.8" evidence="6"/>
<dbReference type="STRING" id="157783.LK03_06915"/>
<dbReference type="Gene3D" id="1.10.287.460">
    <property type="entry name" value="Peptidyl-prolyl cis-trans isomerase, FKBP-type, N-terminal domain"/>
    <property type="match status" value="1"/>
</dbReference>
<evidence type="ECO:0000256" key="1">
    <source>
        <dbReference type="ARBA" id="ARBA00000971"/>
    </source>
</evidence>
<reference evidence="10 11" key="1">
    <citation type="submission" date="2014-09" db="EMBL/GenBank/DDBJ databases">
        <authorList>
            <person name="Chan K.-G."/>
        </authorList>
    </citation>
    <scope>NUCLEOTIDE SEQUENCE [LARGE SCALE GENOMIC DNA]</scope>
    <source>
        <strain evidence="10 11">ND07</strain>
    </source>
</reference>
<gene>
    <name evidence="10" type="ORF">LK03_06915</name>
</gene>
<dbReference type="InterPro" id="IPR036944">
    <property type="entry name" value="PPIase_FKBP_N_sf"/>
</dbReference>
<dbReference type="Proteomes" id="UP000029493">
    <property type="component" value="Chromosome"/>
</dbReference>
<sequence length="219" mass="23851">MRRFLVLCLCLSALPTFAAVPADEPNDVAYSVGASLGERLRKEVPDLPIEALLDGLNAAYQQQPLRLDAQRMQMLLQQHEEQASAAAEQAHTAELMAAEARFLAQERARSGIRDLEKGVLYSELTSGAGAQPMAAGKVEVRYTGRLPDGTVFDQSQTPQWFRLNSVIEGWRLALPQMHVGAKWHLVIPSALAYGAEGAGDLIAPYTPLVFEIELVAVAD</sequence>
<keyword evidence="8" id="KW-0732">Signal</keyword>
<dbReference type="Gene3D" id="3.10.50.40">
    <property type="match status" value="1"/>
</dbReference>